<proteinExistence type="predicted"/>
<dbReference type="RefSeq" id="XP_033666504.1">
    <property type="nucleotide sequence ID" value="XM_033817213.1"/>
</dbReference>
<organism evidence="1 2">
    <name type="scientific">Zasmidium cellare ATCC 36951</name>
    <dbReference type="NCBI Taxonomy" id="1080233"/>
    <lineage>
        <taxon>Eukaryota</taxon>
        <taxon>Fungi</taxon>
        <taxon>Dikarya</taxon>
        <taxon>Ascomycota</taxon>
        <taxon>Pezizomycotina</taxon>
        <taxon>Dothideomycetes</taxon>
        <taxon>Dothideomycetidae</taxon>
        <taxon>Mycosphaerellales</taxon>
        <taxon>Mycosphaerellaceae</taxon>
        <taxon>Zasmidium</taxon>
    </lineage>
</organism>
<dbReference type="OrthoDB" id="3638842at2759"/>
<dbReference type="AlphaFoldDB" id="A0A6A6CES0"/>
<keyword evidence="2" id="KW-1185">Reference proteome</keyword>
<evidence type="ECO:0000313" key="2">
    <source>
        <dbReference type="Proteomes" id="UP000799537"/>
    </source>
</evidence>
<dbReference type="GeneID" id="54570485"/>
<gene>
    <name evidence="1" type="ORF">M409DRAFT_67016</name>
</gene>
<sequence>MERPAVGPDPGLLYVNSKIIQPDKLSSEQYTQWYEETHIPDIFRTSGIDEAYRWQALDPATERPYLALYPLKDISFLQSPEFKAIPVEEDKLPDERQIFDFANFDTRYYQFAQLYESKTSNSSPPEIVISAGFTPADDEDYENWYQQEHLQEISGISTWRRTERYKLFFSRENRKAPEKRTIPHPPKYLTLHFFDGDSCPEDELAKASESEWTKKNMSTMKEAQVAAFKRLSYHKKQS</sequence>
<protein>
    <recommendedName>
        <fullName evidence="3">EthD domain-containing protein</fullName>
    </recommendedName>
</protein>
<evidence type="ECO:0000313" key="1">
    <source>
        <dbReference type="EMBL" id="KAF2165615.1"/>
    </source>
</evidence>
<name>A0A6A6CES0_ZASCE</name>
<dbReference type="Proteomes" id="UP000799537">
    <property type="component" value="Unassembled WGS sequence"/>
</dbReference>
<accession>A0A6A6CES0</accession>
<reference evidence="1" key="1">
    <citation type="journal article" date="2020" name="Stud. Mycol.">
        <title>101 Dothideomycetes genomes: a test case for predicting lifestyles and emergence of pathogens.</title>
        <authorList>
            <person name="Haridas S."/>
            <person name="Albert R."/>
            <person name="Binder M."/>
            <person name="Bloem J."/>
            <person name="Labutti K."/>
            <person name="Salamov A."/>
            <person name="Andreopoulos B."/>
            <person name="Baker S."/>
            <person name="Barry K."/>
            <person name="Bills G."/>
            <person name="Bluhm B."/>
            <person name="Cannon C."/>
            <person name="Castanera R."/>
            <person name="Culley D."/>
            <person name="Daum C."/>
            <person name="Ezra D."/>
            <person name="Gonzalez J."/>
            <person name="Henrissat B."/>
            <person name="Kuo A."/>
            <person name="Liang C."/>
            <person name="Lipzen A."/>
            <person name="Lutzoni F."/>
            <person name="Magnuson J."/>
            <person name="Mondo S."/>
            <person name="Nolan M."/>
            <person name="Ohm R."/>
            <person name="Pangilinan J."/>
            <person name="Park H.-J."/>
            <person name="Ramirez L."/>
            <person name="Alfaro M."/>
            <person name="Sun H."/>
            <person name="Tritt A."/>
            <person name="Yoshinaga Y."/>
            <person name="Zwiers L.-H."/>
            <person name="Turgeon B."/>
            <person name="Goodwin S."/>
            <person name="Spatafora J."/>
            <person name="Crous P."/>
            <person name="Grigoriev I."/>
        </authorList>
    </citation>
    <scope>NUCLEOTIDE SEQUENCE</scope>
    <source>
        <strain evidence="1">ATCC 36951</strain>
    </source>
</reference>
<evidence type="ECO:0008006" key="3">
    <source>
        <dbReference type="Google" id="ProtNLM"/>
    </source>
</evidence>
<dbReference type="EMBL" id="ML993599">
    <property type="protein sequence ID" value="KAF2165615.1"/>
    <property type="molecule type" value="Genomic_DNA"/>
</dbReference>